<keyword evidence="2" id="KW-0732">Signal</keyword>
<dbReference type="RefSeq" id="XP_043170468.1">
    <property type="nucleotide sequence ID" value="XM_043314533.1"/>
</dbReference>
<evidence type="ECO:0000256" key="2">
    <source>
        <dbReference type="SAM" id="SignalP"/>
    </source>
</evidence>
<evidence type="ECO:0000256" key="1">
    <source>
        <dbReference type="SAM" id="MobiDB-lite"/>
    </source>
</evidence>
<comment type="caution">
    <text evidence="3">The sequence shown here is derived from an EMBL/GenBank/DDBJ whole genome shotgun (WGS) entry which is preliminary data.</text>
</comment>
<feature type="chain" id="PRO_5035224510" evidence="2">
    <location>
        <begin position="21"/>
        <end position="395"/>
    </location>
</feature>
<sequence length="395" mass="43965">MKGTAFLLVALLAAFALAIASPDTFTTTNLATSSIPQSDFEEALIPYTAPPQASERGSPDKVPTDDDLLAELHDLTGLNATWSNVSYSNTSASSGNDISVLTDQNHMKHLKGWYRVDIRLGLHGTHVGTFAGERLYNRIYEVLKHCKPGGSIDDCSIRNVVYKGSGGEYRTDSTLYINVLVSTIHTTMKGLEDLTYRMMARTFQKMTEVPSNCRWIKFSSGGGDRPLAFCSVASQVMIAFPINGGPVQSLLKLTLEWDHETDKKSYTCDEVAQSGTVMDYVSRPFLNDYNIRGGGREESFKKEISKIYGWKENRIAPYTACLWDHCFNTVVRNALTEWIEVDDCEPAWNPIGCDPGAESRKNKDLNCPPEYRGTRSYTHGKVNSRDDPNDIHWSG</sequence>
<evidence type="ECO:0000313" key="3">
    <source>
        <dbReference type="EMBL" id="CAG5166311.1"/>
    </source>
</evidence>
<reference evidence="3" key="1">
    <citation type="submission" date="2021-05" db="EMBL/GenBank/DDBJ databases">
        <authorList>
            <person name="Stam R."/>
        </authorList>
    </citation>
    <scope>NUCLEOTIDE SEQUENCE</scope>
    <source>
        <strain evidence="3">CS162</strain>
    </source>
</reference>
<keyword evidence="4" id="KW-1185">Reference proteome</keyword>
<dbReference type="AlphaFoldDB" id="A0A8J2IAC2"/>
<dbReference type="EMBL" id="CAJRGZ010000019">
    <property type="protein sequence ID" value="CAG5166311.1"/>
    <property type="molecule type" value="Genomic_DNA"/>
</dbReference>
<dbReference type="Proteomes" id="UP000676310">
    <property type="component" value="Unassembled WGS sequence"/>
</dbReference>
<feature type="signal peptide" evidence="2">
    <location>
        <begin position="1"/>
        <end position="20"/>
    </location>
</feature>
<gene>
    <name evidence="3" type="ORF">ALTATR162_LOCUS6908</name>
</gene>
<name>A0A8J2IAC2_9PLEO</name>
<dbReference type="OrthoDB" id="3722602at2759"/>
<protein>
    <submittedName>
        <fullName evidence="3">Uncharacterized protein</fullName>
    </submittedName>
</protein>
<accession>A0A8J2IAC2</accession>
<feature type="region of interest" description="Disordered" evidence="1">
    <location>
        <begin position="359"/>
        <end position="395"/>
    </location>
</feature>
<evidence type="ECO:0000313" key="4">
    <source>
        <dbReference type="Proteomes" id="UP000676310"/>
    </source>
</evidence>
<feature type="compositionally biased region" description="Basic and acidic residues" evidence="1">
    <location>
        <begin position="383"/>
        <end position="395"/>
    </location>
</feature>
<dbReference type="GeneID" id="67018849"/>
<proteinExistence type="predicted"/>
<organism evidence="3 4">
    <name type="scientific">Alternaria atra</name>
    <dbReference type="NCBI Taxonomy" id="119953"/>
    <lineage>
        <taxon>Eukaryota</taxon>
        <taxon>Fungi</taxon>
        <taxon>Dikarya</taxon>
        <taxon>Ascomycota</taxon>
        <taxon>Pezizomycotina</taxon>
        <taxon>Dothideomycetes</taxon>
        <taxon>Pleosporomycetidae</taxon>
        <taxon>Pleosporales</taxon>
        <taxon>Pleosporineae</taxon>
        <taxon>Pleosporaceae</taxon>
        <taxon>Alternaria</taxon>
        <taxon>Alternaria sect. Ulocladioides</taxon>
    </lineage>
</organism>